<feature type="compositionally biased region" description="Polar residues" evidence="3">
    <location>
        <begin position="452"/>
        <end position="479"/>
    </location>
</feature>
<proteinExistence type="predicted"/>
<dbReference type="GO" id="GO:0005681">
    <property type="term" value="C:spliceosomal complex"/>
    <property type="evidence" value="ECO:0007669"/>
    <property type="project" value="TreeGrafter"/>
</dbReference>
<feature type="compositionally biased region" description="Basic and acidic residues" evidence="3">
    <location>
        <begin position="235"/>
        <end position="280"/>
    </location>
</feature>
<feature type="compositionally biased region" description="Pro residues" evidence="3">
    <location>
        <begin position="214"/>
        <end position="226"/>
    </location>
</feature>
<dbReference type="AlphaFoldDB" id="A0AAJ7BFY1"/>
<evidence type="ECO:0000256" key="1">
    <source>
        <dbReference type="ARBA" id="ARBA00004123"/>
    </source>
</evidence>
<comment type="subcellular location">
    <subcellularLocation>
        <location evidence="1">Nucleus</location>
    </subcellularLocation>
</comment>
<dbReference type="PANTHER" id="PTHR13361:SF1">
    <property type="entry name" value="WW DOMAIN-BINDING PROTEIN 11"/>
    <property type="match status" value="1"/>
</dbReference>
<feature type="compositionally biased region" description="Pro residues" evidence="3">
    <location>
        <begin position="388"/>
        <end position="448"/>
    </location>
</feature>
<evidence type="ECO:0000256" key="2">
    <source>
        <dbReference type="ARBA" id="ARBA00023242"/>
    </source>
</evidence>
<accession>A0AAJ7BFY1</accession>
<feature type="compositionally biased region" description="Polar residues" evidence="3">
    <location>
        <begin position="1"/>
        <end position="11"/>
    </location>
</feature>
<feature type="domain" description="Wbp11/ELF5/Saf1 N-terminal" evidence="4">
    <location>
        <begin position="12"/>
        <end position="94"/>
    </location>
</feature>
<name>A0AAJ7BFY1_CEPCN</name>
<feature type="region of interest" description="Disordered" evidence="3">
    <location>
        <begin position="309"/>
        <end position="499"/>
    </location>
</feature>
<dbReference type="RefSeq" id="XP_015585025.1">
    <property type="nucleotide sequence ID" value="XM_015729539.2"/>
</dbReference>
<feature type="region of interest" description="Disordered" evidence="3">
    <location>
        <begin position="526"/>
        <end position="555"/>
    </location>
</feature>
<organism evidence="5 6">
    <name type="scientific">Cephus cinctus</name>
    <name type="common">Wheat stem sawfly</name>
    <dbReference type="NCBI Taxonomy" id="211228"/>
    <lineage>
        <taxon>Eukaryota</taxon>
        <taxon>Metazoa</taxon>
        <taxon>Ecdysozoa</taxon>
        <taxon>Arthropoda</taxon>
        <taxon>Hexapoda</taxon>
        <taxon>Insecta</taxon>
        <taxon>Pterygota</taxon>
        <taxon>Neoptera</taxon>
        <taxon>Endopterygota</taxon>
        <taxon>Hymenoptera</taxon>
        <taxon>Cephoidea</taxon>
        <taxon>Cephidae</taxon>
        <taxon>Cephus</taxon>
    </lineage>
</organism>
<dbReference type="KEGG" id="ccin:107262890"/>
<feature type="region of interest" description="Disordered" evidence="3">
    <location>
        <begin position="1"/>
        <end position="36"/>
    </location>
</feature>
<evidence type="ECO:0000256" key="3">
    <source>
        <dbReference type="SAM" id="MobiDB-lite"/>
    </source>
</evidence>
<dbReference type="InterPro" id="IPR019007">
    <property type="entry name" value="Wbp11/ELF5/Saf1_N"/>
</dbReference>
<keyword evidence="5" id="KW-1185">Reference proteome</keyword>
<evidence type="ECO:0000313" key="5">
    <source>
        <dbReference type="Proteomes" id="UP000694920"/>
    </source>
</evidence>
<dbReference type="GeneID" id="107262890"/>
<feature type="compositionally biased region" description="Basic and acidic residues" evidence="3">
    <location>
        <begin position="309"/>
        <end position="318"/>
    </location>
</feature>
<dbReference type="GO" id="GO:0006396">
    <property type="term" value="P:RNA processing"/>
    <property type="evidence" value="ECO:0007669"/>
    <property type="project" value="InterPro"/>
</dbReference>
<feature type="region of interest" description="Disordered" evidence="3">
    <location>
        <begin position="199"/>
        <end position="283"/>
    </location>
</feature>
<evidence type="ECO:0000313" key="6">
    <source>
        <dbReference type="RefSeq" id="XP_015585025.1"/>
    </source>
</evidence>
<evidence type="ECO:0000259" key="4">
    <source>
        <dbReference type="Pfam" id="PF09429"/>
    </source>
</evidence>
<dbReference type="PANTHER" id="PTHR13361">
    <property type="entry name" value="WW DOMAIN-BINDING PROTEIN 11"/>
    <property type="match status" value="1"/>
</dbReference>
<gene>
    <name evidence="6" type="primary">LOC107262890</name>
</gene>
<keyword evidence="2" id="KW-0539">Nucleus</keyword>
<protein>
    <submittedName>
        <fullName evidence="6">WW domain-binding protein 11</fullName>
    </submittedName>
</protein>
<reference evidence="6" key="1">
    <citation type="submission" date="2025-08" db="UniProtKB">
        <authorList>
            <consortium name="RefSeq"/>
        </authorList>
    </citation>
    <scope>IDENTIFICATION</scope>
</reference>
<feature type="compositionally biased region" description="Low complexity" evidence="3">
    <location>
        <begin position="199"/>
        <end position="213"/>
    </location>
</feature>
<dbReference type="Proteomes" id="UP000694920">
    <property type="component" value="Unplaced"/>
</dbReference>
<feature type="compositionally biased region" description="Basic residues" evidence="3">
    <location>
        <begin position="372"/>
        <end position="381"/>
    </location>
</feature>
<dbReference type="Pfam" id="PF09429">
    <property type="entry name" value="Wbp11"/>
    <property type="match status" value="1"/>
</dbReference>
<sequence length="569" mass="64664">MGRRSINTTKSGKYMNPTDQARKEARKKELKKNKKQRQLVRAAVLKGKDPAQIIEEMEKIDQMEYNVMQPPPLNEKVLKDKRKKLKETLDRVLKMYAKDDQEKWSELKEQLVQYERRRIDLVTYFEAVRHAQQVQVDEIPLPSAVNDISRMYPGALTSQIPLPEMPQPPTLMYPPHPHYIQHHPLMNIPIPPSILKKTSAYTSSTATPTLAPNKEPPGVPPYPPPDFSSEDEEPTDKSKDQTQKSRTIRFADDKEDARQEAENKDKELDRDKEKDRDIAKVKPTTLQQKMLAMAGQDIDQFMREMEVVHKKRETERAQDLNARLSLLEAEADAKANTGKNSNNDTGKSEEEDLEPPGASDHTSSGHNQQHSQHSHQQHPHQQHSMPPMGMPPPPLLYRPPPPPMHLRMPPPPPPRIGLRLPPGPPPGMPRMLRPGPPSIPRMPPPPQMQIPNMTSLANMTNPQIQTQSTAGSQPKTPNVLSAAPQLINRKDKDGKSATTIEAKPQIRNLAADVTRFLPTSLRVKRDDRKKLSSMPRLTDRIAEIQPRPTQPKTKDDAYMQFMQEMEGLL</sequence>